<feature type="region of interest" description="Disordered" evidence="1">
    <location>
        <begin position="1"/>
        <end position="115"/>
    </location>
</feature>
<reference evidence="2" key="1">
    <citation type="journal article" date="2020" name="Stud. Mycol.">
        <title>101 Dothideomycetes genomes: a test case for predicting lifestyles and emergence of pathogens.</title>
        <authorList>
            <person name="Haridas S."/>
            <person name="Albert R."/>
            <person name="Binder M."/>
            <person name="Bloem J."/>
            <person name="Labutti K."/>
            <person name="Salamov A."/>
            <person name="Andreopoulos B."/>
            <person name="Baker S."/>
            <person name="Barry K."/>
            <person name="Bills G."/>
            <person name="Bluhm B."/>
            <person name="Cannon C."/>
            <person name="Castanera R."/>
            <person name="Culley D."/>
            <person name="Daum C."/>
            <person name="Ezra D."/>
            <person name="Gonzalez J."/>
            <person name="Henrissat B."/>
            <person name="Kuo A."/>
            <person name="Liang C."/>
            <person name="Lipzen A."/>
            <person name="Lutzoni F."/>
            <person name="Magnuson J."/>
            <person name="Mondo S."/>
            <person name="Nolan M."/>
            <person name="Ohm R."/>
            <person name="Pangilinan J."/>
            <person name="Park H.-J."/>
            <person name="Ramirez L."/>
            <person name="Alfaro M."/>
            <person name="Sun H."/>
            <person name="Tritt A."/>
            <person name="Yoshinaga Y."/>
            <person name="Zwiers L.-H."/>
            <person name="Turgeon B."/>
            <person name="Goodwin S."/>
            <person name="Spatafora J."/>
            <person name="Crous P."/>
            <person name="Grigoriev I."/>
        </authorList>
    </citation>
    <scope>NUCLEOTIDE SEQUENCE</scope>
    <source>
        <strain evidence="2">CBS 260.36</strain>
    </source>
</reference>
<dbReference type="AlphaFoldDB" id="A0A9P4J0V6"/>
<evidence type="ECO:0000313" key="2">
    <source>
        <dbReference type="EMBL" id="KAF2152030.1"/>
    </source>
</evidence>
<name>A0A9P4J0V6_9PEZI</name>
<feature type="region of interest" description="Disordered" evidence="1">
    <location>
        <begin position="151"/>
        <end position="175"/>
    </location>
</feature>
<protein>
    <submittedName>
        <fullName evidence="2">Uncharacterized protein</fullName>
    </submittedName>
</protein>
<keyword evidence="3" id="KW-1185">Reference proteome</keyword>
<dbReference type="OrthoDB" id="3926974at2759"/>
<organism evidence="2 3">
    <name type="scientific">Myriangium duriaei CBS 260.36</name>
    <dbReference type="NCBI Taxonomy" id="1168546"/>
    <lineage>
        <taxon>Eukaryota</taxon>
        <taxon>Fungi</taxon>
        <taxon>Dikarya</taxon>
        <taxon>Ascomycota</taxon>
        <taxon>Pezizomycotina</taxon>
        <taxon>Dothideomycetes</taxon>
        <taxon>Dothideomycetidae</taxon>
        <taxon>Myriangiales</taxon>
        <taxon>Myriangiaceae</taxon>
        <taxon>Myriangium</taxon>
    </lineage>
</organism>
<proteinExistence type="predicted"/>
<dbReference type="EMBL" id="ML996087">
    <property type="protein sequence ID" value="KAF2152030.1"/>
    <property type="molecule type" value="Genomic_DNA"/>
</dbReference>
<feature type="compositionally biased region" description="Low complexity" evidence="1">
    <location>
        <begin position="30"/>
        <end position="43"/>
    </location>
</feature>
<evidence type="ECO:0000256" key="1">
    <source>
        <dbReference type="SAM" id="MobiDB-lite"/>
    </source>
</evidence>
<feature type="compositionally biased region" description="Polar residues" evidence="1">
    <location>
        <begin position="156"/>
        <end position="165"/>
    </location>
</feature>
<comment type="caution">
    <text evidence="2">The sequence shown here is derived from an EMBL/GenBank/DDBJ whole genome shotgun (WGS) entry which is preliminary data.</text>
</comment>
<accession>A0A9P4J0V6</accession>
<feature type="region of interest" description="Disordered" evidence="1">
    <location>
        <begin position="389"/>
        <end position="431"/>
    </location>
</feature>
<gene>
    <name evidence="2" type="ORF">K461DRAFT_269104</name>
</gene>
<feature type="compositionally biased region" description="Basic and acidic residues" evidence="1">
    <location>
        <begin position="404"/>
        <end position="413"/>
    </location>
</feature>
<feature type="compositionally biased region" description="Basic residues" evidence="1">
    <location>
        <begin position="67"/>
        <end position="76"/>
    </location>
</feature>
<evidence type="ECO:0000313" key="3">
    <source>
        <dbReference type="Proteomes" id="UP000799439"/>
    </source>
</evidence>
<sequence length="431" mass="47207">MPGRKTPKKNPAEATPTEKSASIKLRLKRSSGSSLVGESSSVEPPAKKTRLTTASSDEDQIAPNGVRPKRHAGKPKRYSDDSAAPTVDSFHKDSPPIKLRLSFSPKNSAPASPLLNDDGGLVPGGYDEAFLNHYIDTGCVGNGVPKTPVAAPPISSPRQRTSGRPTTVLPLPANPYATPTAAVNHRLIRQEDEELIMLKKLTRAISVLLTAHAQEENSRTQSRLTTHKSVHRVPNDGRLDVDLRRTIEMLIGILGWFSGNKSNHLNGARPQSGPSVDHETLRAQLDLIYQAITALEEIHDSAAIYINRIMPGEDRKYQIMEFYNALHILTDRMMHLQSSPHEINIPLLDIIFLEPETAANKTSSLAIKKPRSSYGKDTLQAAAADAAIHQRNGAQGPPPPHQFLRRELAEHEAMPPPRVPASKMRTAQRTN</sequence>
<dbReference type="Proteomes" id="UP000799439">
    <property type="component" value="Unassembled WGS sequence"/>
</dbReference>